<protein>
    <recommendedName>
        <fullName evidence="3">DUF3022 domain-containing protein</fullName>
    </recommendedName>
</protein>
<organism evidence="1 2">
    <name type="scientific">Paraburkholderia tuberum</name>
    <dbReference type="NCBI Taxonomy" id="157910"/>
    <lineage>
        <taxon>Bacteria</taxon>
        <taxon>Pseudomonadati</taxon>
        <taxon>Pseudomonadota</taxon>
        <taxon>Betaproteobacteria</taxon>
        <taxon>Burkholderiales</taxon>
        <taxon>Burkholderiaceae</taxon>
        <taxon>Paraburkholderia</taxon>
    </lineage>
</organism>
<dbReference type="Pfam" id="PF11226">
    <property type="entry name" value="DUF3022"/>
    <property type="match status" value="1"/>
</dbReference>
<keyword evidence="2" id="KW-1185">Reference proteome</keyword>
<name>A0A1H1K9U2_9BURK</name>
<evidence type="ECO:0000313" key="2">
    <source>
        <dbReference type="Proteomes" id="UP000199365"/>
    </source>
</evidence>
<dbReference type="AlphaFoldDB" id="A0A1H1K9U2"/>
<evidence type="ECO:0000313" key="1">
    <source>
        <dbReference type="EMBL" id="SDR59091.1"/>
    </source>
</evidence>
<reference evidence="2" key="1">
    <citation type="submission" date="2016-10" db="EMBL/GenBank/DDBJ databases">
        <authorList>
            <person name="Varghese N."/>
            <person name="Submissions S."/>
        </authorList>
    </citation>
    <scope>NUCLEOTIDE SEQUENCE [LARGE SCALE GENOMIC DNA]</scope>
    <source>
        <strain evidence="2">DUS833</strain>
    </source>
</reference>
<gene>
    <name evidence="1" type="ORF">SAMN05445850_6740</name>
</gene>
<sequence>MKDIDLNQRVEEIELALSTLFESPKAPAISSYDDGRTFFIQASWVVESHGDTTLDARCVLTLHFSDSQIQRYAQMDTAQRILVRERLCQMVRDRPRPEGGELPLRGECAEDLQVEDRLLDVDDQL</sequence>
<evidence type="ECO:0008006" key="3">
    <source>
        <dbReference type="Google" id="ProtNLM"/>
    </source>
</evidence>
<dbReference type="EMBL" id="FNKX01000003">
    <property type="protein sequence ID" value="SDR59091.1"/>
    <property type="molecule type" value="Genomic_DNA"/>
</dbReference>
<dbReference type="InterPro" id="IPR021389">
    <property type="entry name" value="DUF3022"/>
</dbReference>
<dbReference type="RefSeq" id="WP_090810917.1">
    <property type="nucleotide sequence ID" value="NZ_FNKX01000003.1"/>
</dbReference>
<dbReference type="Proteomes" id="UP000199365">
    <property type="component" value="Unassembled WGS sequence"/>
</dbReference>
<accession>A0A1H1K9U2</accession>
<proteinExistence type="predicted"/>